<reference evidence="3 4" key="1">
    <citation type="journal article" date="2019" name="Int. J. Syst. Evol. Microbiol.">
        <title>The Global Catalogue of Microorganisms (GCM) 10K type strain sequencing project: providing services to taxonomists for standard genome sequencing and annotation.</title>
        <authorList>
            <consortium name="The Broad Institute Genomics Platform"/>
            <consortium name="The Broad Institute Genome Sequencing Center for Infectious Disease"/>
            <person name="Wu L."/>
            <person name="Ma J."/>
        </authorList>
    </citation>
    <scope>NUCLEOTIDE SEQUENCE [LARGE SCALE GENOMIC DNA]</scope>
    <source>
        <strain evidence="3 4">JCM 4542</strain>
    </source>
</reference>
<feature type="transmembrane region" description="Helical" evidence="2">
    <location>
        <begin position="101"/>
        <end position="122"/>
    </location>
</feature>
<evidence type="ECO:0000313" key="3">
    <source>
        <dbReference type="EMBL" id="GAA2721587.1"/>
    </source>
</evidence>
<feature type="transmembrane region" description="Helical" evidence="2">
    <location>
        <begin position="64"/>
        <end position="89"/>
    </location>
</feature>
<comment type="caution">
    <text evidence="3">The sequence shown here is derived from an EMBL/GenBank/DDBJ whole genome shotgun (WGS) entry which is preliminary data.</text>
</comment>
<keyword evidence="2" id="KW-1133">Transmembrane helix</keyword>
<feature type="transmembrane region" description="Helical" evidence="2">
    <location>
        <begin position="151"/>
        <end position="175"/>
    </location>
</feature>
<keyword evidence="2" id="KW-0472">Membrane</keyword>
<keyword evidence="2" id="KW-0812">Transmembrane</keyword>
<name>A0ABN3TYV6_9ACTN</name>
<evidence type="ECO:0000256" key="2">
    <source>
        <dbReference type="SAM" id="Phobius"/>
    </source>
</evidence>
<dbReference type="Proteomes" id="UP001500886">
    <property type="component" value="Unassembled WGS sequence"/>
</dbReference>
<feature type="compositionally biased region" description="Low complexity" evidence="1">
    <location>
        <begin position="41"/>
        <end position="58"/>
    </location>
</feature>
<evidence type="ECO:0000256" key="1">
    <source>
        <dbReference type="SAM" id="MobiDB-lite"/>
    </source>
</evidence>
<sequence>MRFSLPTCRYTTHPRPGFPDAGTATLHRVSSKQSASKNPRKGAAPTAPATRAASPGPRPARLTAAAALVGLEGLALFAAGAAMLVMGLLGRPDSPRQAETGGLTVLALAVLPLLAARGLWLLRRWSRGPAVITQIMALPVAWTLFNGGGALIAGAVALAAAAMAVLALLVSPAAAEALGAGPLGR</sequence>
<evidence type="ECO:0000313" key="4">
    <source>
        <dbReference type="Proteomes" id="UP001500886"/>
    </source>
</evidence>
<feature type="region of interest" description="Disordered" evidence="1">
    <location>
        <begin position="1"/>
        <end position="58"/>
    </location>
</feature>
<keyword evidence="4" id="KW-1185">Reference proteome</keyword>
<organism evidence="3 4">
    <name type="scientific">Streptomyces luteosporeus</name>
    <dbReference type="NCBI Taxonomy" id="173856"/>
    <lineage>
        <taxon>Bacteria</taxon>
        <taxon>Bacillati</taxon>
        <taxon>Actinomycetota</taxon>
        <taxon>Actinomycetes</taxon>
        <taxon>Kitasatosporales</taxon>
        <taxon>Streptomycetaceae</taxon>
        <taxon>Streptomyces</taxon>
    </lineage>
</organism>
<protein>
    <recommendedName>
        <fullName evidence="5">Integral membrane protein</fullName>
    </recommendedName>
</protein>
<proteinExistence type="predicted"/>
<accession>A0ABN3TYV6</accession>
<evidence type="ECO:0008006" key="5">
    <source>
        <dbReference type="Google" id="ProtNLM"/>
    </source>
</evidence>
<gene>
    <name evidence="3" type="ORF">GCM10010315_44720</name>
</gene>
<dbReference type="EMBL" id="BAAASL010000018">
    <property type="protein sequence ID" value="GAA2721587.1"/>
    <property type="molecule type" value="Genomic_DNA"/>
</dbReference>